<name>G0LCQ6_ZOBGA</name>
<proteinExistence type="predicted"/>
<evidence type="ECO:0000313" key="2">
    <source>
        <dbReference type="Proteomes" id="UP000008898"/>
    </source>
</evidence>
<reference evidence="1 2" key="2">
    <citation type="journal article" date="2012" name="Environ. Microbiol.">
        <title>Characterization of the first alginolytic operons in a marine bacterium: from their emergence in marine Flavobacteriia to their independent transfers to marine Proteobacteria and human gut Bacteroides.</title>
        <authorList>
            <person name="Thomas F."/>
            <person name="Barbeyron T."/>
            <person name="Tonon T."/>
            <person name="Genicot S."/>
            <person name="Czjzek M."/>
            <person name="Michel G."/>
        </authorList>
    </citation>
    <scope>NUCLEOTIDE SEQUENCE [LARGE SCALE GENOMIC DNA]</scope>
    <source>
        <strain evidence="2">DSM 12802 / CCUG 47099 / CIP 106680 / NCIMB 13871 / Dsij</strain>
    </source>
</reference>
<dbReference type="EMBL" id="FP476056">
    <property type="protein sequence ID" value="CAZ97104.1"/>
    <property type="molecule type" value="Genomic_DNA"/>
</dbReference>
<evidence type="ECO:0000313" key="1">
    <source>
        <dbReference type="EMBL" id="CAZ97104.1"/>
    </source>
</evidence>
<dbReference type="HOGENOM" id="CLU_2757014_0_0_10"/>
<gene>
    <name evidence="1" type="ordered locus">zobellia_2957</name>
</gene>
<sequence>MVSFLRRAGWGQERQGEFMCFYRLVQPCTFVLWCVERGYFPFSLQNSLYKIGGNGPVYVYQMFFFVVVAD</sequence>
<keyword evidence="2" id="KW-1185">Reference proteome</keyword>
<reference evidence="2" key="1">
    <citation type="submission" date="2009-07" db="EMBL/GenBank/DDBJ databases">
        <title>Complete genome sequence of Zobellia galactanivorans Dsij.</title>
        <authorList>
            <consortium name="Genoscope - CEA"/>
        </authorList>
    </citation>
    <scope>NUCLEOTIDE SEQUENCE [LARGE SCALE GENOMIC DNA]</scope>
    <source>
        <strain evidence="2">DSM 12802 / CCUG 47099 / CIP 106680 / NCIMB 13871 / Dsij</strain>
    </source>
</reference>
<dbReference type="Proteomes" id="UP000008898">
    <property type="component" value="Chromosome"/>
</dbReference>
<dbReference type="KEGG" id="zga:ZOBELLIA_2957"/>
<dbReference type="AlphaFoldDB" id="G0LCQ6"/>
<organism evidence="1 2">
    <name type="scientific">Zobellia galactanivorans (strain DSM 12802 / CCUG 47099 / CIP 106680 / NCIMB 13871 / Dsij)</name>
    <dbReference type="NCBI Taxonomy" id="63186"/>
    <lineage>
        <taxon>Bacteria</taxon>
        <taxon>Pseudomonadati</taxon>
        <taxon>Bacteroidota</taxon>
        <taxon>Flavobacteriia</taxon>
        <taxon>Flavobacteriales</taxon>
        <taxon>Flavobacteriaceae</taxon>
        <taxon>Zobellia</taxon>
    </lineage>
</organism>
<accession>G0LCQ6</accession>
<protein>
    <submittedName>
        <fullName evidence="1">Uncharacterized protein</fullName>
    </submittedName>
</protein>